<sequence>MTFCINPHCPKPHNPDNILFCQTCESELLLEGRYRVIRLLGAGGFAKTFEINHSNTLKVLKVLILDDAKAVSLFQQEAQVLSHLNHPGIPKGDGYFTYLPKNSQSPLHCLVMEKIEGLDLHQYMEQRGNRPIDEQLALLWLTQLANILHEVHQQNFFHRDIKPPNIMLKADGNLALIDFGTAREVTRTYHQKAAGQNITGIISPGYTPLEQVNGKAVPQSDFFALGCTFVYLLTGKSPDEFSEDPRTGKLMWRDNNSQISKQVAGLIDYLMEAFPGKRPQNAQMILRCLSEINSTVQPYSPFFSASQLPPTEIEKPKQSRQLKTSATTQIQSSTTETNIFSSKTAQFTGGVIAFAILFLIKFGSRGIYKLFDSHPSQPVVTSTPTELQASNSDEYANSPDKINSGSTNQDPSISDKNTSPEIPYGWKKFEGGDAELWLPESWIKGELNQIFDNSLDYSRSRDPNMEKFVQYGKQALSTASILAVNPTSGQLAMVFQEQIPANTTLKVHLQESYKALSTINRKLFLVDMKMMQNDEYETGRMILQINNRSTEIIYLLKSKTTSTLWSVGFICKSSEFKQNLPTFETSIHTFSFKP</sequence>
<evidence type="ECO:0000256" key="6">
    <source>
        <dbReference type="ARBA" id="ARBA00022840"/>
    </source>
</evidence>
<evidence type="ECO:0000256" key="8">
    <source>
        <dbReference type="ARBA" id="ARBA00048679"/>
    </source>
</evidence>
<keyword evidence="4" id="KW-0547">Nucleotide-binding</keyword>
<dbReference type="InterPro" id="IPR000719">
    <property type="entry name" value="Prot_kinase_dom"/>
</dbReference>
<dbReference type="SMART" id="SM00220">
    <property type="entry name" value="S_TKc"/>
    <property type="match status" value="1"/>
</dbReference>
<keyword evidence="3" id="KW-0808">Transferase</keyword>
<evidence type="ECO:0000256" key="7">
    <source>
        <dbReference type="ARBA" id="ARBA00047899"/>
    </source>
</evidence>
<evidence type="ECO:0000256" key="9">
    <source>
        <dbReference type="SAM" id="MobiDB-lite"/>
    </source>
</evidence>
<dbReference type="AlphaFoldDB" id="A0AA40VPG0"/>
<dbReference type="GO" id="GO:0005524">
    <property type="term" value="F:ATP binding"/>
    <property type="evidence" value="ECO:0007669"/>
    <property type="project" value="UniProtKB-KW"/>
</dbReference>
<dbReference type="PROSITE" id="PS00108">
    <property type="entry name" value="PROTEIN_KINASE_ST"/>
    <property type="match status" value="1"/>
</dbReference>
<dbReference type="Pfam" id="PF00069">
    <property type="entry name" value="Pkinase"/>
    <property type="match status" value="1"/>
</dbReference>
<gene>
    <name evidence="11" type="ORF">FNW02_05090</name>
</gene>
<keyword evidence="5 11" id="KW-0418">Kinase</keyword>
<organism evidence="11 12">
    <name type="scientific">Komarekiella delphini-convector SJRDD-AB1</name>
    <dbReference type="NCBI Taxonomy" id="2593771"/>
    <lineage>
        <taxon>Bacteria</taxon>
        <taxon>Bacillati</taxon>
        <taxon>Cyanobacteriota</taxon>
        <taxon>Cyanophyceae</taxon>
        <taxon>Nostocales</taxon>
        <taxon>Nostocaceae</taxon>
        <taxon>Komarekiella</taxon>
        <taxon>Komarekiella delphini-convector</taxon>
    </lineage>
</organism>
<dbReference type="Proteomes" id="UP001165986">
    <property type="component" value="Unassembled WGS sequence"/>
</dbReference>
<dbReference type="NCBIfam" id="NF045510">
    <property type="entry name" value="4Cys_prefix_kin"/>
    <property type="match status" value="1"/>
</dbReference>
<evidence type="ECO:0000256" key="5">
    <source>
        <dbReference type="ARBA" id="ARBA00022777"/>
    </source>
</evidence>
<feature type="region of interest" description="Disordered" evidence="9">
    <location>
        <begin position="376"/>
        <end position="420"/>
    </location>
</feature>
<evidence type="ECO:0000259" key="10">
    <source>
        <dbReference type="PROSITE" id="PS50011"/>
    </source>
</evidence>
<dbReference type="InterPro" id="IPR008271">
    <property type="entry name" value="Ser/Thr_kinase_AS"/>
</dbReference>
<dbReference type="PROSITE" id="PS50011">
    <property type="entry name" value="PROTEIN_KINASE_DOM"/>
    <property type="match status" value="1"/>
</dbReference>
<dbReference type="PANTHER" id="PTHR24363:SF0">
    <property type="entry name" value="SERINE_THREONINE KINASE LIKE DOMAIN CONTAINING 1"/>
    <property type="match status" value="1"/>
</dbReference>
<evidence type="ECO:0000313" key="12">
    <source>
        <dbReference type="Proteomes" id="UP001165986"/>
    </source>
</evidence>
<evidence type="ECO:0000256" key="3">
    <source>
        <dbReference type="ARBA" id="ARBA00022679"/>
    </source>
</evidence>
<dbReference type="Gene3D" id="3.30.200.20">
    <property type="entry name" value="Phosphorylase Kinase, domain 1"/>
    <property type="match status" value="1"/>
</dbReference>
<dbReference type="Gene3D" id="1.10.510.10">
    <property type="entry name" value="Transferase(Phosphotransferase) domain 1"/>
    <property type="match status" value="1"/>
</dbReference>
<comment type="catalytic activity">
    <reaction evidence="7">
        <text>L-threonyl-[protein] + ATP = O-phospho-L-threonyl-[protein] + ADP + H(+)</text>
        <dbReference type="Rhea" id="RHEA:46608"/>
        <dbReference type="Rhea" id="RHEA-COMP:11060"/>
        <dbReference type="Rhea" id="RHEA-COMP:11605"/>
        <dbReference type="ChEBI" id="CHEBI:15378"/>
        <dbReference type="ChEBI" id="CHEBI:30013"/>
        <dbReference type="ChEBI" id="CHEBI:30616"/>
        <dbReference type="ChEBI" id="CHEBI:61977"/>
        <dbReference type="ChEBI" id="CHEBI:456216"/>
        <dbReference type="EC" id="2.7.11.1"/>
    </reaction>
</comment>
<evidence type="ECO:0000256" key="4">
    <source>
        <dbReference type="ARBA" id="ARBA00022741"/>
    </source>
</evidence>
<evidence type="ECO:0000313" key="11">
    <source>
        <dbReference type="EMBL" id="MBD6615239.1"/>
    </source>
</evidence>
<keyword evidence="12" id="KW-1185">Reference proteome</keyword>
<dbReference type="CDD" id="cd14014">
    <property type="entry name" value="STKc_PknB_like"/>
    <property type="match status" value="1"/>
</dbReference>
<dbReference type="EMBL" id="VJXY01000003">
    <property type="protein sequence ID" value="MBD6615239.1"/>
    <property type="molecule type" value="Genomic_DNA"/>
</dbReference>
<dbReference type="InterPro" id="IPR011009">
    <property type="entry name" value="Kinase-like_dom_sf"/>
</dbReference>
<name>A0AA40VPG0_9NOST</name>
<evidence type="ECO:0000256" key="1">
    <source>
        <dbReference type="ARBA" id="ARBA00012513"/>
    </source>
</evidence>
<protein>
    <recommendedName>
        <fullName evidence="1">non-specific serine/threonine protein kinase</fullName>
        <ecNumber evidence="1">2.7.11.1</ecNumber>
    </recommendedName>
</protein>
<comment type="catalytic activity">
    <reaction evidence="8">
        <text>L-seryl-[protein] + ATP = O-phospho-L-seryl-[protein] + ADP + H(+)</text>
        <dbReference type="Rhea" id="RHEA:17989"/>
        <dbReference type="Rhea" id="RHEA-COMP:9863"/>
        <dbReference type="Rhea" id="RHEA-COMP:11604"/>
        <dbReference type="ChEBI" id="CHEBI:15378"/>
        <dbReference type="ChEBI" id="CHEBI:29999"/>
        <dbReference type="ChEBI" id="CHEBI:30616"/>
        <dbReference type="ChEBI" id="CHEBI:83421"/>
        <dbReference type="ChEBI" id="CHEBI:456216"/>
        <dbReference type="EC" id="2.7.11.1"/>
    </reaction>
</comment>
<dbReference type="GO" id="GO:0004674">
    <property type="term" value="F:protein serine/threonine kinase activity"/>
    <property type="evidence" value="ECO:0007669"/>
    <property type="project" value="UniProtKB-KW"/>
</dbReference>
<accession>A0AA40VPG0</accession>
<dbReference type="RefSeq" id="WP_191756475.1">
    <property type="nucleotide sequence ID" value="NZ_VJXY01000003.1"/>
</dbReference>
<dbReference type="EC" id="2.7.11.1" evidence="1"/>
<dbReference type="PANTHER" id="PTHR24363">
    <property type="entry name" value="SERINE/THREONINE PROTEIN KINASE"/>
    <property type="match status" value="1"/>
</dbReference>
<reference evidence="11" key="1">
    <citation type="submission" date="2019-07" db="EMBL/GenBank/DDBJ databases">
        <title>Toxilogical consequences of a new and cryptic species of cyanobacteria (Komarekiella delphini-convector) recovered from the epidermis of a bottlenose dolphin and 1500 ft. in the air.</title>
        <authorList>
            <person name="Brown A.O."/>
            <person name="Dvorak P."/>
            <person name="Villanueva C.D."/>
            <person name="Foss A.J."/>
            <person name="Garvey A.D."/>
            <person name="Gibson Q.A."/>
            <person name="Johansen J.R."/>
            <person name="Casamatta D.A."/>
        </authorList>
    </citation>
    <scope>NUCLEOTIDE SEQUENCE</scope>
    <source>
        <strain evidence="11">SJRDD-AB1</strain>
    </source>
</reference>
<dbReference type="SUPFAM" id="SSF56112">
    <property type="entry name" value="Protein kinase-like (PK-like)"/>
    <property type="match status" value="1"/>
</dbReference>
<keyword evidence="6" id="KW-0067">ATP-binding</keyword>
<feature type="domain" description="Protein kinase" evidence="10">
    <location>
        <begin position="34"/>
        <end position="303"/>
    </location>
</feature>
<comment type="caution">
    <text evidence="11">The sequence shown here is derived from an EMBL/GenBank/DDBJ whole genome shotgun (WGS) entry which is preliminary data.</text>
</comment>
<evidence type="ECO:0000256" key="2">
    <source>
        <dbReference type="ARBA" id="ARBA00022527"/>
    </source>
</evidence>
<proteinExistence type="predicted"/>
<keyword evidence="2 11" id="KW-0723">Serine/threonine-protein kinase</keyword>